<feature type="domain" description="EGF-like" evidence="1">
    <location>
        <begin position="46"/>
        <end position="80"/>
    </location>
</feature>
<evidence type="ECO:0000313" key="2">
    <source>
        <dbReference type="EMBL" id="KAH0555151.1"/>
    </source>
</evidence>
<dbReference type="PANTHER" id="PTHR39069:SF8">
    <property type="entry name" value="FI17111P1"/>
    <property type="match status" value="1"/>
</dbReference>
<feature type="domain" description="EGF-like" evidence="1">
    <location>
        <begin position="121"/>
        <end position="162"/>
    </location>
</feature>
<dbReference type="InterPro" id="IPR000742">
    <property type="entry name" value="EGF"/>
</dbReference>
<comment type="caution">
    <text evidence="2">The sequence shown here is derived from an EMBL/GenBank/DDBJ whole genome shotgun (WGS) entry which is preliminary data.</text>
</comment>
<proteinExistence type="predicted"/>
<keyword evidence="3" id="KW-1185">Reference proteome</keyword>
<evidence type="ECO:0000313" key="3">
    <source>
        <dbReference type="Proteomes" id="UP000826195"/>
    </source>
</evidence>
<feature type="domain" description="EGF-like" evidence="1">
    <location>
        <begin position="203"/>
        <end position="245"/>
    </location>
</feature>
<organism evidence="2 3">
    <name type="scientific">Cotesia glomerata</name>
    <name type="common">Lepidopteran parasitic wasp</name>
    <name type="synonym">Apanteles glomeratus</name>
    <dbReference type="NCBI Taxonomy" id="32391"/>
    <lineage>
        <taxon>Eukaryota</taxon>
        <taxon>Metazoa</taxon>
        <taxon>Ecdysozoa</taxon>
        <taxon>Arthropoda</taxon>
        <taxon>Hexapoda</taxon>
        <taxon>Insecta</taxon>
        <taxon>Pterygota</taxon>
        <taxon>Neoptera</taxon>
        <taxon>Endopterygota</taxon>
        <taxon>Hymenoptera</taxon>
        <taxon>Apocrita</taxon>
        <taxon>Ichneumonoidea</taxon>
        <taxon>Braconidae</taxon>
        <taxon>Microgastrinae</taxon>
        <taxon>Cotesia</taxon>
    </lineage>
</organism>
<accession>A0AAV7I9B3</accession>
<feature type="non-terminal residue" evidence="2">
    <location>
        <position position="1"/>
    </location>
</feature>
<dbReference type="AlphaFoldDB" id="A0AAV7I9B3"/>
<dbReference type="PANTHER" id="PTHR39069">
    <property type="entry name" value="ECDYSONE-INDUCIBLE GENE E1, ISOFORM A"/>
    <property type="match status" value="1"/>
</dbReference>
<sequence length="254" mass="28635">HLGGLCKASSDCINIDDAVCKMNECICERGFFPINRSQCGRGLRIECSSDEDCIIMNSQCIEKKCRCRDGYTQNLEKFCLPKVLGQKCETDSDCSFIQQGKCSPDKICACSLDTFALDNKTCSPLLNTFCQFNECEIEFSDCVDHKCQCKLGYTAISSTQCINSNLLEPCEKNHDCLEPWHFECSKEKKCVCKANNVAFKNSSCLPHLGGICWKNDQCHVNNSRCDDYHCRCKPNFIPVSSNKCEPNFSFLTSR</sequence>
<dbReference type="Proteomes" id="UP000826195">
    <property type="component" value="Unassembled WGS sequence"/>
</dbReference>
<dbReference type="SMART" id="SM00181">
    <property type="entry name" value="EGF"/>
    <property type="match status" value="3"/>
</dbReference>
<protein>
    <recommendedName>
        <fullName evidence="1">EGF-like domain-containing protein</fullName>
    </recommendedName>
</protein>
<evidence type="ECO:0000259" key="1">
    <source>
        <dbReference type="SMART" id="SM00181"/>
    </source>
</evidence>
<gene>
    <name evidence="2" type="ORF">KQX54_015573</name>
</gene>
<name>A0AAV7I9B3_COTGL</name>
<reference evidence="2 3" key="1">
    <citation type="journal article" date="2021" name="J. Hered.">
        <title>A chromosome-level genome assembly of the parasitoid wasp, Cotesia glomerata (Hymenoptera: Braconidae).</title>
        <authorList>
            <person name="Pinto B.J."/>
            <person name="Weis J.J."/>
            <person name="Gamble T."/>
            <person name="Ode P.J."/>
            <person name="Paul R."/>
            <person name="Zaspel J.M."/>
        </authorList>
    </citation>
    <scope>NUCLEOTIDE SEQUENCE [LARGE SCALE GENOMIC DNA]</scope>
    <source>
        <strain evidence="2">CgM1</strain>
    </source>
</reference>
<dbReference type="EMBL" id="JAHXZJ010001119">
    <property type="protein sequence ID" value="KAH0555151.1"/>
    <property type="molecule type" value="Genomic_DNA"/>
</dbReference>